<sequence>MATGCRRRWAEGTVGLAWIGRLCQFQWIVKETGGCLLFTTI</sequence>
<protein>
    <submittedName>
        <fullName evidence="1">Uncharacterized protein</fullName>
    </submittedName>
</protein>
<dbReference type="Proteomes" id="UP000005365">
    <property type="component" value="Unassembled WGS sequence"/>
</dbReference>
<reference evidence="1" key="1">
    <citation type="submission" date="2009-07" db="EMBL/GenBank/DDBJ databases">
        <authorList>
            <person name="Weinstock G."/>
            <person name="Sodergren E."/>
            <person name="Clifton S."/>
            <person name="Fulton L."/>
            <person name="Fulton B."/>
            <person name="Courtney L."/>
            <person name="Fronick C."/>
            <person name="Harrison M."/>
            <person name="Strong C."/>
            <person name="Farmer C."/>
            <person name="Delahaunty K."/>
            <person name="Markovic C."/>
            <person name="Hall O."/>
            <person name="Minx P."/>
            <person name="Tomlinson C."/>
            <person name="Mitreva M."/>
            <person name="Nelson J."/>
            <person name="Hou S."/>
            <person name="Wollam A."/>
            <person name="Pepin K.H."/>
            <person name="Johnson M."/>
            <person name="Bhonagiri V."/>
            <person name="Nash W.E."/>
            <person name="Warren W."/>
            <person name="Chinwalla A."/>
            <person name="Mardis E.R."/>
            <person name="Wilson R.K."/>
        </authorList>
    </citation>
    <scope>NUCLEOTIDE SEQUENCE [LARGE SCALE GENOMIC DNA]</scope>
    <source>
        <strain evidence="1">ATCC 29256</strain>
    </source>
</reference>
<name>C6M720_NEISI</name>
<gene>
    <name evidence="1" type="ORF">NEISICOT_02323</name>
</gene>
<dbReference type="AlphaFoldDB" id="C6M720"/>
<evidence type="ECO:0000313" key="1">
    <source>
        <dbReference type="EMBL" id="EET43924.1"/>
    </source>
</evidence>
<evidence type="ECO:0000313" key="2">
    <source>
        <dbReference type="Proteomes" id="UP000005365"/>
    </source>
</evidence>
<comment type="caution">
    <text evidence="1">The sequence shown here is derived from an EMBL/GenBank/DDBJ whole genome shotgun (WGS) entry which is preliminary data.</text>
</comment>
<proteinExistence type="predicted"/>
<dbReference type="EMBL" id="ACKO02000014">
    <property type="protein sequence ID" value="EET43924.1"/>
    <property type="molecule type" value="Genomic_DNA"/>
</dbReference>
<keyword evidence="2" id="KW-1185">Reference proteome</keyword>
<organism evidence="1 2">
    <name type="scientific">Neisseria sicca ATCC 29256</name>
    <dbReference type="NCBI Taxonomy" id="547045"/>
    <lineage>
        <taxon>Bacteria</taxon>
        <taxon>Pseudomonadati</taxon>
        <taxon>Pseudomonadota</taxon>
        <taxon>Betaproteobacteria</taxon>
        <taxon>Neisseriales</taxon>
        <taxon>Neisseriaceae</taxon>
        <taxon>Neisseria</taxon>
    </lineage>
</organism>
<accession>C6M720</accession>